<dbReference type="GO" id="GO:0009003">
    <property type="term" value="F:signal peptidase activity"/>
    <property type="evidence" value="ECO:0007669"/>
    <property type="project" value="UniProtKB-EC"/>
</dbReference>
<accession>A0A1G6N8Z4</accession>
<keyword evidence="3 6" id="KW-0645">Protease</keyword>
<dbReference type="GO" id="GO:0006465">
    <property type="term" value="P:signal peptide processing"/>
    <property type="evidence" value="ECO:0007669"/>
    <property type="project" value="InterPro"/>
</dbReference>
<organism evidence="8 9">
    <name type="scientific">Melghirimyces thermohalophilus</name>
    <dbReference type="NCBI Taxonomy" id="1236220"/>
    <lineage>
        <taxon>Bacteria</taxon>
        <taxon>Bacillati</taxon>
        <taxon>Bacillota</taxon>
        <taxon>Bacilli</taxon>
        <taxon>Bacillales</taxon>
        <taxon>Thermoactinomycetaceae</taxon>
        <taxon>Melghirimyces</taxon>
    </lineage>
</organism>
<dbReference type="InterPro" id="IPR019533">
    <property type="entry name" value="Peptidase_S26"/>
</dbReference>
<evidence type="ECO:0000313" key="8">
    <source>
        <dbReference type="EMBL" id="SDC63847.1"/>
    </source>
</evidence>
<keyword evidence="6" id="KW-0472">Membrane</keyword>
<dbReference type="InterPro" id="IPR036286">
    <property type="entry name" value="LexA/Signal_pep-like_sf"/>
</dbReference>
<feature type="domain" description="Peptidase S26" evidence="7">
    <location>
        <begin position="10"/>
        <end position="152"/>
    </location>
</feature>
<keyword evidence="9" id="KW-1185">Reference proteome</keyword>
<dbReference type="NCBIfam" id="TIGR02227">
    <property type="entry name" value="sigpep_I_bact"/>
    <property type="match status" value="1"/>
</dbReference>
<keyword evidence="6" id="KW-1133">Transmembrane helix</keyword>
<dbReference type="PANTHER" id="PTHR43390:SF1">
    <property type="entry name" value="CHLOROPLAST PROCESSING PEPTIDASE"/>
    <property type="match status" value="1"/>
</dbReference>
<dbReference type="PANTHER" id="PTHR43390">
    <property type="entry name" value="SIGNAL PEPTIDASE I"/>
    <property type="match status" value="1"/>
</dbReference>
<sequence>MLSFNWRSFIKWILISLLSFIVLVILFFQLFGFYRVYGDSMEPALKHGQMVMSLKWDQAPDVGDIILFHHGQNIFIKRVVALSGSTVEAKNQKLYINGKQAEEKYLAMKQPVQDFGPIKVPDGSVFVLGDEREGSYDSREMGPISKERIKGVLIAY</sequence>
<gene>
    <name evidence="8" type="ORF">SAMN04488112_11240</name>
</gene>
<keyword evidence="4 6" id="KW-0378">Hydrolase</keyword>
<proteinExistence type="inferred from homology"/>
<evidence type="ECO:0000256" key="5">
    <source>
        <dbReference type="PIRSR" id="PIRSR600223-1"/>
    </source>
</evidence>
<evidence type="ECO:0000256" key="2">
    <source>
        <dbReference type="ARBA" id="ARBA00009370"/>
    </source>
</evidence>
<evidence type="ECO:0000256" key="4">
    <source>
        <dbReference type="ARBA" id="ARBA00022801"/>
    </source>
</evidence>
<evidence type="ECO:0000313" key="9">
    <source>
        <dbReference type="Proteomes" id="UP000199387"/>
    </source>
</evidence>
<dbReference type="EMBL" id="FMZA01000012">
    <property type="protein sequence ID" value="SDC63847.1"/>
    <property type="molecule type" value="Genomic_DNA"/>
</dbReference>
<dbReference type="PROSITE" id="PS00501">
    <property type="entry name" value="SPASE_I_1"/>
    <property type="match status" value="1"/>
</dbReference>
<reference evidence="8 9" key="1">
    <citation type="submission" date="2016-10" db="EMBL/GenBank/DDBJ databases">
        <authorList>
            <person name="de Groot N.N."/>
        </authorList>
    </citation>
    <scope>NUCLEOTIDE SEQUENCE [LARGE SCALE GENOMIC DNA]</scope>
    <source>
        <strain evidence="8 9">DSM 45514</strain>
    </source>
</reference>
<dbReference type="GO" id="GO:0005886">
    <property type="term" value="C:plasma membrane"/>
    <property type="evidence" value="ECO:0007669"/>
    <property type="project" value="UniProtKB-SubCell"/>
</dbReference>
<dbReference type="GO" id="GO:0004252">
    <property type="term" value="F:serine-type endopeptidase activity"/>
    <property type="evidence" value="ECO:0007669"/>
    <property type="project" value="InterPro"/>
</dbReference>
<comment type="similarity">
    <text evidence="2 6">Belongs to the peptidase S26 family.</text>
</comment>
<dbReference type="InterPro" id="IPR019756">
    <property type="entry name" value="Pept_S26A_signal_pept_1_Ser-AS"/>
</dbReference>
<evidence type="ECO:0000259" key="7">
    <source>
        <dbReference type="Pfam" id="PF10502"/>
    </source>
</evidence>
<evidence type="ECO:0000256" key="6">
    <source>
        <dbReference type="RuleBase" id="RU362042"/>
    </source>
</evidence>
<dbReference type="STRING" id="1236220.SAMN04488112_11240"/>
<dbReference type="EC" id="3.4.21.89" evidence="6"/>
<evidence type="ECO:0000256" key="1">
    <source>
        <dbReference type="ARBA" id="ARBA00004401"/>
    </source>
</evidence>
<name>A0A1G6N8Z4_9BACL</name>
<protein>
    <recommendedName>
        <fullName evidence="6">Signal peptidase I</fullName>
        <ecNumber evidence="6">3.4.21.89</ecNumber>
    </recommendedName>
</protein>
<feature type="transmembrane region" description="Helical" evidence="6">
    <location>
        <begin position="12"/>
        <end position="37"/>
    </location>
</feature>
<dbReference type="Proteomes" id="UP000199387">
    <property type="component" value="Unassembled WGS sequence"/>
</dbReference>
<dbReference type="InterPro" id="IPR000223">
    <property type="entry name" value="Pept_S26A_signal_pept_1"/>
</dbReference>
<dbReference type="CDD" id="cd06530">
    <property type="entry name" value="S26_SPase_I"/>
    <property type="match status" value="1"/>
</dbReference>
<dbReference type="PRINTS" id="PR00727">
    <property type="entry name" value="LEADERPTASE"/>
</dbReference>
<evidence type="ECO:0000256" key="3">
    <source>
        <dbReference type="ARBA" id="ARBA00022670"/>
    </source>
</evidence>
<dbReference type="Gene3D" id="2.10.109.10">
    <property type="entry name" value="Umud Fragment, subunit A"/>
    <property type="match status" value="1"/>
</dbReference>
<feature type="active site" evidence="5">
    <location>
        <position position="40"/>
    </location>
</feature>
<dbReference type="AlphaFoldDB" id="A0A1G6N8Z4"/>
<comment type="catalytic activity">
    <reaction evidence="6">
        <text>Cleavage of hydrophobic, N-terminal signal or leader sequences from secreted and periplasmic proteins.</text>
        <dbReference type="EC" id="3.4.21.89"/>
    </reaction>
</comment>
<keyword evidence="6" id="KW-0812">Transmembrane</keyword>
<feature type="active site" evidence="5">
    <location>
        <position position="77"/>
    </location>
</feature>
<comment type="subcellular location">
    <subcellularLocation>
        <location evidence="1">Cell membrane</location>
        <topology evidence="1">Single-pass type II membrane protein</topology>
    </subcellularLocation>
    <subcellularLocation>
        <location evidence="6">Membrane</location>
        <topology evidence="6">Single-pass type II membrane protein</topology>
    </subcellularLocation>
</comment>
<dbReference type="Pfam" id="PF10502">
    <property type="entry name" value="Peptidase_S26"/>
    <property type="match status" value="1"/>
</dbReference>
<dbReference type="SUPFAM" id="SSF51306">
    <property type="entry name" value="LexA/Signal peptidase"/>
    <property type="match status" value="1"/>
</dbReference>